<feature type="compositionally biased region" description="Polar residues" evidence="1">
    <location>
        <begin position="320"/>
        <end position="333"/>
    </location>
</feature>
<dbReference type="STRING" id="63057.A0A2P5ERT9"/>
<dbReference type="AlphaFoldDB" id="A0A2P5ERT9"/>
<dbReference type="FunCoup" id="A0A2P5ERT9">
    <property type="interactions" value="655"/>
</dbReference>
<feature type="region of interest" description="Disordered" evidence="1">
    <location>
        <begin position="126"/>
        <end position="183"/>
    </location>
</feature>
<evidence type="ECO:0000313" key="4">
    <source>
        <dbReference type="Proteomes" id="UP000237000"/>
    </source>
</evidence>
<evidence type="ECO:0000259" key="2">
    <source>
        <dbReference type="PROSITE" id="PS50076"/>
    </source>
</evidence>
<feature type="compositionally biased region" description="Basic and acidic residues" evidence="1">
    <location>
        <begin position="288"/>
        <end position="297"/>
    </location>
</feature>
<feature type="compositionally biased region" description="Polar residues" evidence="1">
    <location>
        <begin position="698"/>
        <end position="711"/>
    </location>
</feature>
<dbReference type="InterPro" id="IPR036869">
    <property type="entry name" value="J_dom_sf"/>
</dbReference>
<feature type="compositionally biased region" description="Basic and acidic residues" evidence="1">
    <location>
        <begin position="384"/>
        <end position="404"/>
    </location>
</feature>
<comment type="caution">
    <text evidence="3">The sequence shown here is derived from an EMBL/GenBank/DDBJ whole genome shotgun (WGS) entry which is preliminary data.</text>
</comment>
<proteinExistence type="predicted"/>
<feature type="region of interest" description="Disordered" evidence="1">
    <location>
        <begin position="685"/>
        <end position="727"/>
    </location>
</feature>
<keyword evidence="4" id="KW-1185">Reference proteome</keyword>
<dbReference type="PRINTS" id="PR00625">
    <property type="entry name" value="JDOMAIN"/>
</dbReference>
<dbReference type="OrthoDB" id="10250354at2759"/>
<accession>A0A2P5ERT9</accession>
<feature type="domain" description="J" evidence="2">
    <location>
        <begin position="67"/>
        <end position="131"/>
    </location>
</feature>
<dbReference type="EMBL" id="JXTC01000107">
    <property type="protein sequence ID" value="PON88258.1"/>
    <property type="molecule type" value="Genomic_DNA"/>
</dbReference>
<dbReference type="Gene3D" id="1.10.287.110">
    <property type="entry name" value="DnaJ domain"/>
    <property type="match status" value="1"/>
</dbReference>
<dbReference type="Pfam" id="PF00226">
    <property type="entry name" value="DnaJ"/>
    <property type="match status" value="1"/>
</dbReference>
<evidence type="ECO:0000256" key="1">
    <source>
        <dbReference type="SAM" id="MobiDB-lite"/>
    </source>
</evidence>
<dbReference type="PROSITE" id="PS50076">
    <property type="entry name" value="DNAJ_2"/>
    <property type="match status" value="1"/>
</dbReference>
<name>A0A2P5ERT9_TREOI</name>
<dbReference type="InterPro" id="IPR001623">
    <property type="entry name" value="DnaJ_domain"/>
</dbReference>
<protein>
    <submittedName>
        <fullName evidence="3">DnaJ domain containing protein</fullName>
    </submittedName>
</protein>
<dbReference type="CDD" id="cd06257">
    <property type="entry name" value="DnaJ"/>
    <property type="match status" value="1"/>
</dbReference>
<dbReference type="PANTHER" id="PTHR45089:SF24">
    <property type="entry name" value="DNAJ HEAT SHOCK N-TERMINAL DOMAIN-CONTAINING PROTEIN"/>
    <property type="match status" value="1"/>
</dbReference>
<sequence length="942" mass="107553">MDCNKEEAMRARDIAEKKMQSKEFMAARKIALKAQQLYPDVENISQMLMVCDVHCSAARKLVGNEMDWYGILQVEERADEATIKKQYRKFALQLHPDKNKFSGAEAAFKLIGEAQRILLDTQKRHMHNMRRKSSMSGPPTTSYTSHKTNSTSNVVPNHNRSNPSGLNSQNQQSRQSTFQGNQDPRSTFWTVCPFCSVRYQYYKEVVNRSLRCQSCQKPFVAYDINAPATSDFSKPVFPQQKNNTHKVEAQYFGAGNSKAESVQTPGKKVDHTSGIGTVKVNHKREKKHVRDQSKLSESEPSLSESSSDSDEDISIDENGNLPSEQNTGHSGEQNPRRSSRHKHQVSYKENVSEDDDYVRPSKRAKGKTSSCFAEGENGDPSIGESDRKKNLSDASIIKEDEKGVEQKEGDEECLLNGVKAKKNEEVKEPVDGNGFKKRFEGCDNMDSSSEEASDLQFFKYPDPEFNDFDKEREEDRFAAGQIWAAYDVQNAMPRVYARIKKVYSPGFKVQIIWLEPDPDGGTEIKWYSRNLPFSCGKFKYGSTEKTDNRLMFSHLVAWEKGRSRDTFTIYPRRGETWALFKNWDIKWSCDPVAHSQREYEYEFVEILTNYDSDVGIHVALLSKVKGFVSIFCRMEKVGKKTFLVPPGELLRFSHMIPSYRMKGDQRGVPLGSFELDTAALPIEPTMESDSDTKRSHLEPQQNSSTIPSASTPEDLEIPDPEFYNFDDDKSREKFQVGQIWALYSDEDGLPKYYGHIKKIDHSPSFKLHISWLISSSLPVNVVRWSDDDMPISFGRFKLDMGEGQAYDSIVSFSHQVRAEPTGRRHYEIFPRKGEVWAVYRNWSPEIQCSDLANCEYDIVEVLSATALLISVLVLDRVDGFSSVFKARMQGESTITWSIPQIDFLKFSHQIPAFRLTEERDGKLRGFWELDTAALPVHYFCSS</sequence>
<dbReference type="PANTHER" id="PTHR45089">
    <property type="entry name" value="DNAJ HEAT SHOCK AMINO-TERMINAL DOMAIN PROTEIN-RELATED"/>
    <property type="match status" value="1"/>
</dbReference>
<evidence type="ECO:0000313" key="3">
    <source>
        <dbReference type="EMBL" id="PON88258.1"/>
    </source>
</evidence>
<dbReference type="Pfam" id="PF11926">
    <property type="entry name" value="DUF3444"/>
    <property type="match status" value="2"/>
</dbReference>
<dbReference type="SUPFAM" id="SSF46565">
    <property type="entry name" value="Chaperone J-domain"/>
    <property type="match status" value="1"/>
</dbReference>
<feature type="compositionally biased region" description="Polar residues" evidence="1">
    <location>
        <begin position="134"/>
        <end position="183"/>
    </location>
</feature>
<gene>
    <name evidence="3" type="ORF">TorRG33x02_158450</name>
</gene>
<dbReference type="SMART" id="SM00271">
    <property type="entry name" value="DnaJ"/>
    <property type="match status" value="1"/>
</dbReference>
<dbReference type="InterPro" id="IPR024593">
    <property type="entry name" value="DUF3444"/>
</dbReference>
<dbReference type="InParanoid" id="A0A2P5ERT9"/>
<dbReference type="Proteomes" id="UP000237000">
    <property type="component" value="Unassembled WGS sequence"/>
</dbReference>
<organism evidence="3 4">
    <name type="scientific">Trema orientale</name>
    <name type="common">Charcoal tree</name>
    <name type="synonym">Celtis orientalis</name>
    <dbReference type="NCBI Taxonomy" id="63057"/>
    <lineage>
        <taxon>Eukaryota</taxon>
        <taxon>Viridiplantae</taxon>
        <taxon>Streptophyta</taxon>
        <taxon>Embryophyta</taxon>
        <taxon>Tracheophyta</taxon>
        <taxon>Spermatophyta</taxon>
        <taxon>Magnoliopsida</taxon>
        <taxon>eudicotyledons</taxon>
        <taxon>Gunneridae</taxon>
        <taxon>Pentapetalae</taxon>
        <taxon>rosids</taxon>
        <taxon>fabids</taxon>
        <taxon>Rosales</taxon>
        <taxon>Cannabaceae</taxon>
        <taxon>Trema</taxon>
    </lineage>
</organism>
<feature type="region of interest" description="Disordered" evidence="1">
    <location>
        <begin position="255"/>
        <end position="404"/>
    </location>
</feature>
<reference evidence="4" key="1">
    <citation type="submission" date="2016-06" db="EMBL/GenBank/DDBJ databases">
        <title>Parallel loss of symbiosis genes in relatives of nitrogen-fixing non-legume Parasponia.</title>
        <authorList>
            <person name="Van Velzen R."/>
            <person name="Holmer R."/>
            <person name="Bu F."/>
            <person name="Rutten L."/>
            <person name="Van Zeijl A."/>
            <person name="Liu W."/>
            <person name="Santuari L."/>
            <person name="Cao Q."/>
            <person name="Sharma T."/>
            <person name="Shen D."/>
            <person name="Roswanjaya Y."/>
            <person name="Wardhani T."/>
            <person name="Kalhor M.S."/>
            <person name="Jansen J."/>
            <person name="Van den Hoogen J."/>
            <person name="Gungor B."/>
            <person name="Hartog M."/>
            <person name="Hontelez J."/>
            <person name="Verver J."/>
            <person name="Yang W.-C."/>
            <person name="Schijlen E."/>
            <person name="Repin R."/>
            <person name="Schilthuizen M."/>
            <person name="Schranz E."/>
            <person name="Heidstra R."/>
            <person name="Miyata K."/>
            <person name="Fedorova E."/>
            <person name="Kohlen W."/>
            <person name="Bisseling T."/>
            <person name="Smit S."/>
            <person name="Geurts R."/>
        </authorList>
    </citation>
    <scope>NUCLEOTIDE SEQUENCE [LARGE SCALE GENOMIC DNA]</scope>
    <source>
        <strain evidence="4">cv. RG33-2</strain>
    </source>
</reference>